<comment type="caution">
    <text evidence="1">The sequence shown here is derived from an EMBL/GenBank/DDBJ whole genome shotgun (WGS) entry which is preliminary data.</text>
</comment>
<reference evidence="1" key="1">
    <citation type="submission" date="2019-08" db="EMBL/GenBank/DDBJ databases">
        <authorList>
            <person name="Kucharzyk K."/>
            <person name="Murdoch R.W."/>
            <person name="Higgins S."/>
            <person name="Loffler F."/>
        </authorList>
    </citation>
    <scope>NUCLEOTIDE SEQUENCE</scope>
</reference>
<dbReference type="EMBL" id="VSSQ01119268">
    <property type="protein sequence ID" value="MPN52809.1"/>
    <property type="molecule type" value="Genomic_DNA"/>
</dbReference>
<gene>
    <name evidence="1" type="ORF">SDC9_200472</name>
</gene>
<evidence type="ECO:0000313" key="1">
    <source>
        <dbReference type="EMBL" id="MPN52809.1"/>
    </source>
</evidence>
<accession>A0A645IR46</accession>
<organism evidence="1">
    <name type="scientific">bioreactor metagenome</name>
    <dbReference type="NCBI Taxonomy" id="1076179"/>
    <lineage>
        <taxon>unclassified sequences</taxon>
        <taxon>metagenomes</taxon>
        <taxon>ecological metagenomes</taxon>
    </lineage>
</organism>
<proteinExistence type="predicted"/>
<protein>
    <submittedName>
        <fullName evidence="1">Uncharacterized protein</fullName>
    </submittedName>
</protein>
<dbReference type="AlphaFoldDB" id="A0A645IR46"/>
<name>A0A645IR46_9ZZZZ</name>
<sequence length="33" mass="3513">MFRAVLADDLDPAVLHVAHEPINPEVGELGSAE</sequence>